<dbReference type="RefSeq" id="XP_009177096.1">
    <property type="nucleotide sequence ID" value="XM_009178832.1"/>
</dbReference>
<dbReference type="AlphaFoldDB" id="A0A074YWN2"/>
<proteinExistence type="predicted"/>
<dbReference type="EMBL" id="KL597306">
    <property type="protein sequence ID" value="KER19161.1"/>
    <property type="molecule type" value="Genomic_DNA"/>
</dbReference>
<gene>
    <name evidence="1" type="ORF">T265_11972</name>
</gene>
<accession>A0A074YWN2</accession>
<dbReference type="GeneID" id="20326140"/>
<keyword evidence="2" id="KW-1185">Reference proteome</keyword>
<organism evidence="1 2">
    <name type="scientific">Opisthorchis viverrini</name>
    <name type="common">Southeast Asian liver fluke</name>
    <dbReference type="NCBI Taxonomy" id="6198"/>
    <lineage>
        <taxon>Eukaryota</taxon>
        <taxon>Metazoa</taxon>
        <taxon>Spiralia</taxon>
        <taxon>Lophotrochozoa</taxon>
        <taxon>Platyhelminthes</taxon>
        <taxon>Trematoda</taxon>
        <taxon>Digenea</taxon>
        <taxon>Opisthorchiida</taxon>
        <taxon>Opisthorchiata</taxon>
        <taxon>Opisthorchiidae</taxon>
        <taxon>Opisthorchis</taxon>
    </lineage>
</organism>
<dbReference type="CTD" id="20326140"/>
<dbReference type="KEGG" id="ovi:T265_11972"/>
<reference evidence="1 2" key="1">
    <citation type="submission" date="2013-11" db="EMBL/GenBank/DDBJ databases">
        <title>Opisthorchis viverrini - life in the bile duct.</title>
        <authorList>
            <person name="Young N.D."/>
            <person name="Nagarajan N."/>
            <person name="Lin S.J."/>
            <person name="Korhonen P.K."/>
            <person name="Jex A.R."/>
            <person name="Hall R.S."/>
            <person name="Safavi-Hemami H."/>
            <person name="Kaewkong W."/>
            <person name="Bertrand D."/>
            <person name="Gao S."/>
            <person name="Seet Q."/>
            <person name="Wongkham S."/>
            <person name="Teh B.T."/>
            <person name="Wongkham C."/>
            <person name="Intapan P.M."/>
            <person name="Maleewong W."/>
            <person name="Yang X."/>
            <person name="Hu M."/>
            <person name="Wang Z."/>
            <person name="Hofmann A."/>
            <person name="Sternberg P.W."/>
            <person name="Tan P."/>
            <person name="Wang J."/>
            <person name="Gasser R.B."/>
        </authorList>
    </citation>
    <scope>NUCLEOTIDE SEQUENCE [LARGE SCALE GENOMIC DNA]</scope>
</reference>
<dbReference type="Proteomes" id="UP000054324">
    <property type="component" value="Unassembled WGS sequence"/>
</dbReference>
<evidence type="ECO:0000313" key="2">
    <source>
        <dbReference type="Proteomes" id="UP000054324"/>
    </source>
</evidence>
<sequence length="67" mass="7208">MKEGSCAFQIEMRPIGADDVHRCAMPKVVAEATVYLVGGNNLAQEALYGGVLEPVDCSRASLFCYIV</sequence>
<evidence type="ECO:0000313" key="1">
    <source>
        <dbReference type="EMBL" id="KER19161.1"/>
    </source>
</evidence>
<name>A0A074YWN2_OPIVI</name>
<protein>
    <submittedName>
        <fullName evidence="1">Uncharacterized protein</fullName>
    </submittedName>
</protein>